<evidence type="ECO:0000313" key="3">
    <source>
        <dbReference type="Proteomes" id="UP000824120"/>
    </source>
</evidence>
<comment type="caution">
    <text evidence="2">The sequence shown here is derived from an EMBL/GenBank/DDBJ whole genome shotgun (WGS) entry which is preliminary data.</text>
</comment>
<feature type="compositionally biased region" description="Basic and acidic residues" evidence="1">
    <location>
        <begin position="1"/>
        <end position="21"/>
    </location>
</feature>
<dbReference type="OrthoDB" id="1751950at2759"/>
<feature type="compositionally biased region" description="Polar residues" evidence="1">
    <location>
        <begin position="36"/>
        <end position="50"/>
    </location>
</feature>
<organism evidence="2 3">
    <name type="scientific">Solanum commersonii</name>
    <name type="common">Commerson's wild potato</name>
    <name type="synonym">Commerson's nightshade</name>
    <dbReference type="NCBI Taxonomy" id="4109"/>
    <lineage>
        <taxon>Eukaryota</taxon>
        <taxon>Viridiplantae</taxon>
        <taxon>Streptophyta</taxon>
        <taxon>Embryophyta</taxon>
        <taxon>Tracheophyta</taxon>
        <taxon>Spermatophyta</taxon>
        <taxon>Magnoliopsida</taxon>
        <taxon>eudicotyledons</taxon>
        <taxon>Gunneridae</taxon>
        <taxon>Pentapetalae</taxon>
        <taxon>asterids</taxon>
        <taxon>lamiids</taxon>
        <taxon>Solanales</taxon>
        <taxon>Solanaceae</taxon>
        <taxon>Solanoideae</taxon>
        <taxon>Solaneae</taxon>
        <taxon>Solanum</taxon>
    </lineage>
</organism>
<evidence type="ECO:0000313" key="2">
    <source>
        <dbReference type="EMBL" id="KAG5607161.1"/>
    </source>
</evidence>
<proteinExistence type="predicted"/>
<accession>A0A9J5Z2Q3</accession>
<feature type="region of interest" description="Disordered" evidence="1">
    <location>
        <begin position="1"/>
        <end position="51"/>
    </location>
</feature>
<dbReference type="Gene3D" id="3.60.10.10">
    <property type="entry name" value="Endonuclease/exonuclease/phosphatase"/>
    <property type="match status" value="1"/>
</dbReference>
<gene>
    <name evidence="2" type="ORF">H5410_028653</name>
</gene>
<dbReference type="Proteomes" id="UP000824120">
    <property type="component" value="Chromosome 5"/>
</dbReference>
<dbReference type="SUPFAM" id="SSF56219">
    <property type="entry name" value="DNase I-like"/>
    <property type="match status" value="1"/>
</dbReference>
<dbReference type="InterPro" id="IPR036691">
    <property type="entry name" value="Endo/exonu/phosph_ase_sf"/>
</dbReference>
<evidence type="ECO:0000256" key="1">
    <source>
        <dbReference type="SAM" id="MobiDB-lite"/>
    </source>
</evidence>
<dbReference type="PANTHER" id="PTHR33233:SF17">
    <property type="entry name" value="DUF4283 DOMAIN-CONTAINING PROTEIN"/>
    <property type="match status" value="1"/>
</dbReference>
<keyword evidence="3" id="KW-1185">Reference proteome</keyword>
<sequence length="379" mass="43375">MNTLEGDPHTVARNTGKEKSVVVEQWPELSKYSDKGTGSQQDPMKTNGTVTHDKIANNTKRKLDLNETETCKPWANLFATNRLAGRGMNLSYIPPVIVEGEKVVTILPEDDEKWGPSIIAYVVGTTPSIGVMERFILAQECSQLNRLGKPLYADECTTQASRISFARILVEVDVTRPLPKTIKIHDPKGRVMEQQIWYDWKPVQQKGTGHGQMKEWIPIKDKQEGNETNQVGKQAQIQDEDQTKEVEHEGAKTVQVQEQWQIVRSKSFMRRGSDIRQGIQEELGANSNNFHFDEGSHSEGRNFTWTNGHVFSRIDRAIVNATWMNKIPNYQVMAMDLSFSDHSPLGLLKEEQRYNKRRPFRFYNCIGQHSEFKMRVQKS</sequence>
<name>A0A9J5Z2Q3_SOLCO</name>
<dbReference type="PANTHER" id="PTHR33233">
    <property type="entry name" value="ENDONUCLEASE/EXONUCLEASE/PHOSPHATASE"/>
    <property type="match status" value="1"/>
</dbReference>
<dbReference type="AlphaFoldDB" id="A0A9J5Z2Q3"/>
<dbReference type="EMBL" id="JACXVP010000005">
    <property type="protein sequence ID" value="KAG5607161.1"/>
    <property type="molecule type" value="Genomic_DNA"/>
</dbReference>
<reference evidence="2 3" key="1">
    <citation type="submission" date="2020-09" db="EMBL/GenBank/DDBJ databases">
        <title>De no assembly of potato wild relative species, Solanum commersonii.</title>
        <authorList>
            <person name="Cho K."/>
        </authorList>
    </citation>
    <scope>NUCLEOTIDE SEQUENCE [LARGE SCALE GENOMIC DNA]</scope>
    <source>
        <strain evidence="2">LZ3.2</strain>
        <tissue evidence="2">Leaf</tissue>
    </source>
</reference>
<protein>
    <submittedName>
        <fullName evidence="2">Uncharacterized protein</fullName>
    </submittedName>
</protein>